<dbReference type="EMBL" id="AP017928">
    <property type="protein sequence ID" value="BBA36351.1"/>
    <property type="molecule type" value="Genomic_DNA"/>
</dbReference>
<evidence type="ECO:0000313" key="2">
    <source>
        <dbReference type="EMBL" id="BBA36351.1"/>
    </source>
</evidence>
<name>A0A250KZE3_9GAMM</name>
<sequence length="106" mass="12081">MKNLKEILISAGEIDKYFDGKVPVNLWRAKNLNAKGPIFGMVEQKIIRNNGKVRPADITIYKKDGVDWVSVKDRPRGISTFDRPNVFARGRWDYYKIPTGTDIPSA</sequence>
<feature type="domain" description="Tse2 ADP-ribosyltransferase toxin" evidence="1">
    <location>
        <begin position="12"/>
        <end position="105"/>
    </location>
</feature>
<proteinExistence type="predicted"/>
<accession>A0A250KZE3</accession>
<dbReference type="Pfam" id="PF18648">
    <property type="entry name" value="ADPRTs_Tse2"/>
    <property type="match status" value="1"/>
</dbReference>
<dbReference type="RefSeq" id="WP_197716598.1">
    <property type="nucleotide sequence ID" value="NZ_AP017928.1"/>
</dbReference>
<keyword evidence="3" id="KW-1185">Reference proteome</keyword>
<protein>
    <recommendedName>
        <fullName evidence="1">Tse2 ADP-ribosyltransferase toxin domain-containing protein</fullName>
    </recommendedName>
</protein>
<evidence type="ECO:0000259" key="1">
    <source>
        <dbReference type="Pfam" id="PF18648"/>
    </source>
</evidence>
<evidence type="ECO:0000313" key="3">
    <source>
        <dbReference type="Proteomes" id="UP000266313"/>
    </source>
</evidence>
<organism evidence="2 3">
    <name type="scientific">Methylocaldum marinum</name>
    <dbReference type="NCBI Taxonomy" id="1432792"/>
    <lineage>
        <taxon>Bacteria</taxon>
        <taxon>Pseudomonadati</taxon>
        <taxon>Pseudomonadota</taxon>
        <taxon>Gammaproteobacteria</taxon>
        <taxon>Methylococcales</taxon>
        <taxon>Methylococcaceae</taxon>
        <taxon>Methylocaldum</taxon>
    </lineage>
</organism>
<dbReference type="AlphaFoldDB" id="A0A250KZE3"/>
<dbReference type="InterPro" id="IPR041018">
    <property type="entry name" value="ADPRTs_Tse2"/>
</dbReference>
<reference evidence="2 3" key="1">
    <citation type="submission" date="2016-12" db="EMBL/GenBank/DDBJ databases">
        <title>Genome sequencing of Methylocaldum marinum.</title>
        <authorList>
            <person name="Takeuchi M."/>
            <person name="Kamagata Y."/>
            <person name="Hiraoka S."/>
            <person name="Oshima K."/>
            <person name="Hattori M."/>
            <person name="Iwasaki W."/>
        </authorList>
    </citation>
    <scope>NUCLEOTIDE SEQUENCE [LARGE SCALE GENOMIC DNA]</scope>
    <source>
        <strain evidence="2 3">S8</strain>
    </source>
</reference>
<dbReference type="Proteomes" id="UP000266313">
    <property type="component" value="Chromosome"/>
</dbReference>
<gene>
    <name evidence="2" type="ORF">sS8_4421</name>
</gene>
<dbReference type="KEGG" id="mmai:sS8_4421"/>